<evidence type="ECO:0000313" key="2">
    <source>
        <dbReference type="Proteomes" id="UP000201728"/>
    </source>
</evidence>
<dbReference type="RefSeq" id="WP_094091387.1">
    <property type="nucleotide sequence ID" value="NZ_CP016397.1"/>
</dbReference>
<sequence length="398" mass="45959">MRFFKVSKKTVQKTTAYIRYSDAPEGNTVVCIAIKENGEKKVLLKTGDIEGNETLFSNTANTLYSGASAMEIYNAKDEEGFEDEIEREEEKFAISREIFCAELVRDVDPNCAPNYNRYYEADTQKPLIGPDFITNFQSWKSSYHYENQTILGFAINTAGFIDFPSHAGFPAQRKRIRGLGVCAVLLAILGKDDRGGENWGLVEKYNHLQVVLIDFGRCLCRIMFADEEKNQSENSYKDPFDIVKTVFQQYDTSDEPPLPESFFKSTHIKYEIFETIEKLYGMSATLEKRADDNFKEFPRFKTAILHDKRRGIEHLYHQFKNNKEYIATQYINKIIEKAGISIKLSDLDSETATYLQSLYTYLKPFETSIKHDLFFKHIMKIFNPESPNETLHTTPQSM</sequence>
<dbReference type="KEGG" id="lcd:clem_09970"/>
<dbReference type="Proteomes" id="UP000201728">
    <property type="component" value="Chromosome"/>
</dbReference>
<dbReference type="AlphaFoldDB" id="A0A222P3Y3"/>
<gene>
    <name evidence="1" type="ORF">clem_09970</name>
</gene>
<proteinExistence type="predicted"/>
<keyword evidence="2" id="KW-1185">Reference proteome</keyword>
<dbReference type="OrthoDB" id="5634489at2"/>
<protein>
    <submittedName>
        <fullName evidence="1">Uncharacterized protein</fullName>
    </submittedName>
</protein>
<reference evidence="1 2" key="1">
    <citation type="submission" date="2016-07" db="EMBL/GenBank/DDBJ databases">
        <authorList>
            <person name="Hassler H."/>
        </authorList>
    </citation>
    <scope>NUCLEOTIDE SEQUENCE [LARGE SCALE GENOMIC DNA]</scope>
    <source>
        <strain evidence="1 2">CDC-D5610</strain>
    </source>
</reference>
<accession>A0A222P3Y3</accession>
<evidence type="ECO:0000313" key="1">
    <source>
        <dbReference type="EMBL" id="ASQ46543.1"/>
    </source>
</evidence>
<dbReference type="EMBL" id="CP016397">
    <property type="protein sequence ID" value="ASQ46543.1"/>
    <property type="molecule type" value="Genomic_DNA"/>
</dbReference>
<name>A0A222P3Y3_9GAMM</name>
<organism evidence="1 2">
    <name type="scientific">Legionella clemsonensis</name>
    <dbReference type="NCBI Taxonomy" id="1867846"/>
    <lineage>
        <taxon>Bacteria</taxon>
        <taxon>Pseudomonadati</taxon>
        <taxon>Pseudomonadota</taxon>
        <taxon>Gammaproteobacteria</taxon>
        <taxon>Legionellales</taxon>
        <taxon>Legionellaceae</taxon>
        <taxon>Legionella</taxon>
    </lineage>
</organism>